<proteinExistence type="inferred from homology"/>
<dbReference type="PROSITE" id="PS00723">
    <property type="entry name" value="POLYPRENYL_SYNTHASE_1"/>
    <property type="match status" value="1"/>
</dbReference>
<evidence type="ECO:0000256" key="4">
    <source>
        <dbReference type="ARBA" id="ARBA00022723"/>
    </source>
</evidence>
<comment type="caution">
    <text evidence="7">The sequence shown here is derived from an EMBL/GenBank/DDBJ whole genome shotgun (WGS) entry which is preliminary data.</text>
</comment>
<gene>
    <name evidence="7" type="ORF">OOT00_12165</name>
</gene>
<evidence type="ECO:0000256" key="5">
    <source>
        <dbReference type="ARBA" id="ARBA00022842"/>
    </source>
</evidence>
<protein>
    <submittedName>
        <fullName evidence="7">Polyprenyl synthetase family protein</fullName>
    </submittedName>
</protein>
<evidence type="ECO:0000313" key="7">
    <source>
        <dbReference type="EMBL" id="MCW7754736.1"/>
    </source>
</evidence>
<keyword evidence="8" id="KW-1185">Reference proteome</keyword>
<organism evidence="7 8">
    <name type="scientific">Desulfobotulus pelophilus</name>
    <dbReference type="NCBI Taxonomy" id="2823377"/>
    <lineage>
        <taxon>Bacteria</taxon>
        <taxon>Pseudomonadati</taxon>
        <taxon>Thermodesulfobacteriota</taxon>
        <taxon>Desulfobacteria</taxon>
        <taxon>Desulfobacterales</taxon>
        <taxon>Desulfobacteraceae</taxon>
        <taxon>Desulfobotulus</taxon>
    </lineage>
</organism>
<keyword evidence="4" id="KW-0479">Metal-binding</keyword>
<dbReference type="PANTHER" id="PTHR12001:SF69">
    <property type="entry name" value="ALL TRANS-POLYPRENYL-DIPHOSPHATE SYNTHASE PDSS1"/>
    <property type="match status" value="1"/>
</dbReference>
<dbReference type="InterPro" id="IPR033749">
    <property type="entry name" value="Polyprenyl_synt_CS"/>
</dbReference>
<dbReference type="CDD" id="cd00685">
    <property type="entry name" value="Trans_IPPS_HT"/>
    <property type="match status" value="1"/>
</dbReference>
<dbReference type="Proteomes" id="UP001209681">
    <property type="component" value="Unassembled WGS sequence"/>
</dbReference>
<evidence type="ECO:0000256" key="1">
    <source>
        <dbReference type="ARBA" id="ARBA00001946"/>
    </source>
</evidence>
<accession>A0ABT3NB95</accession>
<dbReference type="InterPro" id="IPR000092">
    <property type="entry name" value="Polyprenyl_synt"/>
</dbReference>
<evidence type="ECO:0000256" key="2">
    <source>
        <dbReference type="ARBA" id="ARBA00006706"/>
    </source>
</evidence>
<dbReference type="PANTHER" id="PTHR12001">
    <property type="entry name" value="GERANYLGERANYL PYROPHOSPHATE SYNTHASE"/>
    <property type="match status" value="1"/>
</dbReference>
<comment type="similarity">
    <text evidence="2 6">Belongs to the FPP/GGPP synthase family.</text>
</comment>
<comment type="cofactor">
    <cofactor evidence="1">
        <name>Mg(2+)</name>
        <dbReference type="ChEBI" id="CHEBI:18420"/>
    </cofactor>
</comment>
<dbReference type="EMBL" id="JAPFPW010000015">
    <property type="protein sequence ID" value="MCW7754736.1"/>
    <property type="molecule type" value="Genomic_DNA"/>
</dbReference>
<reference evidence="7 8" key="1">
    <citation type="submission" date="2022-11" db="EMBL/GenBank/DDBJ databases">
        <title>Desulfobotulus tamanensis H1 sp. nov. - anaerobic, alkaliphilic, sulphate reducing bacterium isolated from terrestrial mud volcano.</title>
        <authorList>
            <person name="Frolova A."/>
            <person name="Merkel A.Y."/>
            <person name="Slobodkin A.I."/>
        </authorList>
    </citation>
    <scope>NUCLEOTIDE SEQUENCE [LARGE SCALE GENOMIC DNA]</scope>
    <source>
        <strain evidence="7 8">H1</strain>
    </source>
</reference>
<name>A0ABT3NB95_9BACT</name>
<evidence type="ECO:0000256" key="3">
    <source>
        <dbReference type="ARBA" id="ARBA00022679"/>
    </source>
</evidence>
<keyword evidence="5" id="KW-0460">Magnesium</keyword>
<dbReference type="PROSITE" id="PS00444">
    <property type="entry name" value="POLYPRENYL_SYNTHASE_2"/>
    <property type="match status" value="1"/>
</dbReference>
<keyword evidence="3 6" id="KW-0808">Transferase</keyword>
<dbReference type="SUPFAM" id="SSF48576">
    <property type="entry name" value="Terpenoid synthases"/>
    <property type="match status" value="1"/>
</dbReference>
<dbReference type="SFLD" id="SFLDS00005">
    <property type="entry name" value="Isoprenoid_Synthase_Type_I"/>
    <property type="match status" value="1"/>
</dbReference>
<evidence type="ECO:0000313" key="8">
    <source>
        <dbReference type="Proteomes" id="UP001209681"/>
    </source>
</evidence>
<dbReference type="InterPro" id="IPR008949">
    <property type="entry name" value="Isoprenoid_synthase_dom_sf"/>
</dbReference>
<dbReference type="Pfam" id="PF00348">
    <property type="entry name" value="polyprenyl_synt"/>
    <property type="match status" value="1"/>
</dbReference>
<evidence type="ECO:0000256" key="6">
    <source>
        <dbReference type="RuleBase" id="RU004466"/>
    </source>
</evidence>
<dbReference type="Gene3D" id="1.10.600.10">
    <property type="entry name" value="Farnesyl Diphosphate Synthase"/>
    <property type="match status" value="1"/>
</dbReference>
<sequence>MMGDLKKEIAAAVAEDLAAIEKALVANLTPELDLVRKIAGHTLFSGGKRLRPLLCVLMHRALGGRDAIVTDVAGIFEFLHAATLIHDDVVDEAEVRRGRAASHRLFGAAEAVLTGDFLLARSLNLAAKTGNPEIIAVIANITEQMAQGEIEQLRNKGDLGLSEAAYDRVIERKTAVLIEGSCKTGALLANAGPERVQAAARYGWELGMAFQMADDLLDYTEDESSLGKRPGADLREGKATLPLICALREADSADRAFLESVAGTDFANEDFMRVKAVVHAAGGIAFTRKRAERHVDAAQSALDLLAFGPERKLLEMLASYALVRKS</sequence>